<evidence type="ECO:0000313" key="1">
    <source>
        <dbReference type="EMBL" id="KAJ6791883.1"/>
    </source>
</evidence>
<keyword evidence="2" id="KW-1185">Reference proteome</keyword>
<evidence type="ECO:0000313" key="2">
    <source>
        <dbReference type="Proteomes" id="UP001140949"/>
    </source>
</evidence>
<reference evidence="1" key="1">
    <citation type="journal article" date="2023" name="GigaByte">
        <title>Genome assembly of the bearded iris, Iris pallida Lam.</title>
        <authorList>
            <person name="Bruccoleri R.E."/>
            <person name="Oakeley E.J."/>
            <person name="Faust A.M.E."/>
            <person name="Altorfer M."/>
            <person name="Dessus-Babus S."/>
            <person name="Burckhardt D."/>
            <person name="Oertli M."/>
            <person name="Naumann U."/>
            <person name="Petersen F."/>
            <person name="Wong J."/>
        </authorList>
    </citation>
    <scope>NUCLEOTIDE SEQUENCE</scope>
    <source>
        <strain evidence="1">GSM-AAB239-AS_SAM_17_03QT</strain>
    </source>
</reference>
<dbReference type="EMBL" id="JANAVB010044218">
    <property type="protein sequence ID" value="KAJ6791883.1"/>
    <property type="molecule type" value="Genomic_DNA"/>
</dbReference>
<name>A0AAX6DJC0_IRIPA</name>
<accession>A0AAX6DJC0</accession>
<comment type="caution">
    <text evidence="1">The sequence shown here is derived from an EMBL/GenBank/DDBJ whole genome shotgun (WGS) entry which is preliminary data.</text>
</comment>
<gene>
    <name evidence="1" type="ORF">M6B38_241785</name>
</gene>
<dbReference type="AlphaFoldDB" id="A0AAX6DJC0"/>
<organism evidence="1 2">
    <name type="scientific">Iris pallida</name>
    <name type="common">Sweet iris</name>
    <dbReference type="NCBI Taxonomy" id="29817"/>
    <lineage>
        <taxon>Eukaryota</taxon>
        <taxon>Viridiplantae</taxon>
        <taxon>Streptophyta</taxon>
        <taxon>Embryophyta</taxon>
        <taxon>Tracheophyta</taxon>
        <taxon>Spermatophyta</taxon>
        <taxon>Magnoliopsida</taxon>
        <taxon>Liliopsida</taxon>
        <taxon>Asparagales</taxon>
        <taxon>Iridaceae</taxon>
        <taxon>Iridoideae</taxon>
        <taxon>Irideae</taxon>
        <taxon>Iris</taxon>
    </lineage>
</organism>
<protein>
    <submittedName>
        <fullName evidence="1">Uncharacterized protein</fullName>
    </submittedName>
</protein>
<reference evidence="1" key="2">
    <citation type="submission" date="2023-04" db="EMBL/GenBank/DDBJ databases">
        <authorList>
            <person name="Bruccoleri R.E."/>
            <person name="Oakeley E.J."/>
            <person name="Faust A.-M."/>
            <person name="Dessus-Babus S."/>
            <person name="Altorfer M."/>
            <person name="Burckhardt D."/>
            <person name="Oertli M."/>
            <person name="Naumann U."/>
            <person name="Petersen F."/>
            <person name="Wong J."/>
        </authorList>
    </citation>
    <scope>NUCLEOTIDE SEQUENCE</scope>
    <source>
        <strain evidence="1">GSM-AAB239-AS_SAM_17_03QT</strain>
        <tissue evidence="1">Leaf</tissue>
    </source>
</reference>
<dbReference type="PANTHER" id="PTHR46519:SF2">
    <property type="entry name" value="RING_U-BOX SUPERFAMILY PROTEIN"/>
    <property type="match status" value="1"/>
</dbReference>
<proteinExistence type="predicted"/>
<sequence>MGIVRERQRELQGLSEHCAVSNFAHRSRIQSFLRGIFLRNGRSIEDERLPSIVARELRQLQQHHPVSVMSMGKEIRLVQLQLN</sequence>
<dbReference type="Proteomes" id="UP001140949">
    <property type="component" value="Unassembled WGS sequence"/>
</dbReference>
<dbReference type="PANTHER" id="PTHR46519">
    <property type="entry name" value="RING/U-BOX SUPERFAMILY PROTEIN"/>
    <property type="match status" value="1"/>
</dbReference>